<dbReference type="CDD" id="cd00009">
    <property type="entry name" value="AAA"/>
    <property type="match status" value="1"/>
</dbReference>
<keyword evidence="2" id="KW-0547">Nucleotide-binding</keyword>
<keyword evidence="3" id="KW-0067">ATP-binding</keyword>
<dbReference type="Gene3D" id="2.160.20.10">
    <property type="entry name" value="Single-stranded right-handed beta-helix, Pectin lyase-like"/>
    <property type="match status" value="3"/>
</dbReference>
<sequence>MAARGWGNHRTIGSALRAAADGGVVVVAPGVYQETLVVDRDVTITAEATDGTVVLTSAEGPGLHVRAGTVGVRGLTMRAPVLVSAGALALQDCDISVGELALTGWAVADITGCRIHHCDDAAVRANGDSRIQVTNCAVEDVEGSGIAMAQSSQARLVTTTVSRVTAAGLHLSDSAASCVVDCEIAEAGECGVLVDDDAALVIHSSRLRDIGGDAVRVTDCCARIDDGSSTVDGGVDPRAVGGVTVVDTTITRAVGSGILATGAAQLSIDRSHVRDAGKAGIFATGTSTLSLAGCGIIGSASTGLVVQKSARLSATDTTIARTAANGLLAGEEASVNLTGCTIRESGFSAVHIGGQAKVDLHDCTVSGTPEHGVRCTDRGMLRLAGGALNAVGMTGLQIEDSGDATVLGVTVTQANVGIRVQDTPHHPLLVNCTVTGTTTSGLETGPGTSPIVRDSSFRNSGATGVFLDQDSQAGIDGCEITDAGGNGLVVWDGGTPLIRSLTVKDCHGNGIYLAPRVRAKLEDCSITGTGAPAVYVGPSAAPTLRRCHIRDVEQDVELAAEAEPVIVDCEVSGVRVSHLPVGRSGRASPPSGMARIGAGGDPAAQAAADDRGLAELLHQLDELVGLRRAKQDVGTLVKLMQMVKQRQEAGLLPPPLSRHLVFAGNPGTGKTTVARLYGQILAALGMLNTGHLVEVDRSMLVGEYVGHTAPKTQAAFRRALGGVLFIDEAYALVPDGRGNDFGQEAISTLVKLMEDHRDEVVVIVAGYPDQMERFVGANPGLASRFTRTLTFDDYTSAELVDIVAHQAASHQYELPPPTRAALATFFDATGRGEGFGNGRFARKVFQEMTERHARRLVDSAASVTAEQLSTLMGDDLPDLDLAE</sequence>
<organism evidence="6 7">
    <name type="scientific">Rugosimonospora acidiphila</name>
    <dbReference type="NCBI Taxonomy" id="556531"/>
    <lineage>
        <taxon>Bacteria</taxon>
        <taxon>Bacillati</taxon>
        <taxon>Actinomycetota</taxon>
        <taxon>Actinomycetes</taxon>
        <taxon>Micromonosporales</taxon>
        <taxon>Micromonosporaceae</taxon>
        <taxon>Rugosimonospora</taxon>
    </lineage>
</organism>
<dbReference type="Proteomes" id="UP001501570">
    <property type="component" value="Unassembled WGS sequence"/>
</dbReference>
<dbReference type="Gene3D" id="3.40.50.300">
    <property type="entry name" value="P-loop containing nucleotide triphosphate hydrolases"/>
    <property type="match status" value="1"/>
</dbReference>
<dbReference type="Pfam" id="PF13229">
    <property type="entry name" value="Beta_helix"/>
    <property type="match status" value="2"/>
</dbReference>
<evidence type="ECO:0000256" key="3">
    <source>
        <dbReference type="ARBA" id="ARBA00022840"/>
    </source>
</evidence>
<dbReference type="PANTHER" id="PTHR43392">
    <property type="entry name" value="AAA-TYPE ATPASE FAMILY PROTEIN / ANKYRIN REPEAT FAMILY PROTEIN"/>
    <property type="match status" value="1"/>
</dbReference>
<dbReference type="InterPro" id="IPR027417">
    <property type="entry name" value="P-loop_NTPase"/>
</dbReference>
<reference evidence="7" key="1">
    <citation type="journal article" date="2019" name="Int. J. Syst. Evol. Microbiol.">
        <title>The Global Catalogue of Microorganisms (GCM) 10K type strain sequencing project: providing services to taxonomists for standard genome sequencing and annotation.</title>
        <authorList>
            <consortium name="The Broad Institute Genomics Platform"/>
            <consortium name="The Broad Institute Genome Sequencing Center for Infectious Disease"/>
            <person name="Wu L."/>
            <person name="Ma J."/>
        </authorList>
    </citation>
    <scope>NUCLEOTIDE SEQUENCE [LARGE SCALE GENOMIC DNA]</scope>
    <source>
        <strain evidence="7">JCM 18304</strain>
    </source>
</reference>
<dbReference type="InterPro" id="IPR000641">
    <property type="entry name" value="CbxX/CfxQ"/>
</dbReference>
<evidence type="ECO:0000313" key="6">
    <source>
        <dbReference type="EMBL" id="GAA5199761.1"/>
    </source>
</evidence>
<accession>A0ABP9SRC6</accession>
<evidence type="ECO:0000313" key="7">
    <source>
        <dbReference type="Proteomes" id="UP001501570"/>
    </source>
</evidence>
<dbReference type="InterPro" id="IPR039448">
    <property type="entry name" value="Beta_helix"/>
</dbReference>
<evidence type="ECO:0000256" key="4">
    <source>
        <dbReference type="SAM" id="MobiDB-lite"/>
    </source>
</evidence>
<protein>
    <submittedName>
        <fullName evidence="6">Right-handed parallel beta-helix repeat-containing protein</fullName>
    </submittedName>
</protein>
<dbReference type="InterPro" id="IPR050773">
    <property type="entry name" value="CbxX/CfxQ_RuBisCO_ESX"/>
</dbReference>
<keyword evidence="7" id="KW-1185">Reference proteome</keyword>
<dbReference type="PANTHER" id="PTHR43392:SF2">
    <property type="entry name" value="AAA-TYPE ATPASE FAMILY PROTEIN _ ANKYRIN REPEAT FAMILY PROTEIN"/>
    <property type="match status" value="1"/>
</dbReference>
<dbReference type="Pfam" id="PF17866">
    <property type="entry name" value="AAA_lid_6"/>
    <property type="match status" value="1"/>
</dbReference>
<dbReference type="SUPFAM" id="SSF51126">
    <property type="entry name" value="Pectin lyase-like"/>
    <property type="match status" value="3"/>
</dbReference>
<name>A0ABP9SRC6_9ACTN</name>
<dbReference type="SUPFAM" id="SSF52540">
    <property type="entry name" value="P-loop containing nucleoside triphosphate hydrolases"/>
    <property type="match status" value="1"/>
</dbReference>
<dbReference type="Gene3D" id="1.10.8.60">
    <property type="match status" value="1"/>
</dbReference>
<gene>
    <name evidence="6" type="ORF">GCM10023322_76110</name>
</gene>
<comment type="caution">
    <text evidence="6">The sequence shown here is derived from an EMBL/GenBank/DDBJ whole genome shotgun (WGS) entry which is preliminary data.</text>
</comment>
<dbReference type="InterPro" id="IPR041627">
    <property type="entry name" value="AAA_lid_6"/>
</dbReference>
<proteinExistence type="inferred from homology"/>
<dbReference type="Pfam" id="PF00004">
    <property type="entry name" value="AAA"/>
    <property type="match status" value="1"/>
</dbReference>
<dbReference type="SMART" id="SM00382">
    <property type="entry name" value="AAA"/>
    <property type="match status" value="1"/>
</dbReference>
<dbReference type="EMBL" id="BAABJQ010000039">
    <property type="protein sequence ID" value="GAA5199761.1"/>
    <property type="molecule type" value="Genomic_DNA"/>
</dbReference>
<dbReference type="PRINTS" id="PR00819">
    <property type="entry name" value="CBXCFQXSUPER"/>
</dbReference>
<feature type="region of interest" description="Disordered" evidence="4">
    <location>
        <begin position="581"/>
        <end position="601"/>
    </location>
</feature>
<evidence type="ECO:0000256" key="1">
    <source>
        <dbReference type="ARBA" id="ARBA00010378"/>
    </source>
</evidence>
<dbReference type="InterPro" id="IPR006626">
    <property type="entry name" value="PbH1"/>
</dbReference>
<dbReference type="InterPro" id="IPR003593">
    <property type="entry name" value="AAA+_ATPase"/>
</dbReference>
<dbReference type="SMART" id="SM00710">
    <property type="entry name" value="PbH1"/>
    <property type="match status" value="15"/>
</dbReference>
<dbReference type="InterPro" id="IPR011050">
    <property type="entry name" value="Pectin_lyase_fold/virulence"/>
</dbReference>
<evidence type="ECO:0000259" key="5">
    <source>
        <dbReference type="SMART" id="SM00382"/>
    </source>
</evidence>
<comment type="similarity">
    <text evidence="1">Belongs to the CbxX/CfxQ family.</text>
</comment>
<feature type="domain" description="AAA+ ATPase" evidence="5">
    <location>
        <begin position="656"/>
        <end position="795"/>
    </location>
</feature>
<evidence type="ECO:0000256" key="2">
    <source>
        <dbReference type="ARBA" id="ARBA00022741"/>
    </source>
</evidence>
<dbReference type="InterPro" id="IPR012334">
    <property type="entry name" value="Pectin_lyas_fold"/>
</dbReference>
<dbReference type="InterPro" id="IPR003959">
    <property type="entry name" value="ATPase_AAA_core"/>
</dbReference>